<accession>A0A2A8PRK3</accession>
<name>A0A2A8PRK3_BACCE</name>
<protein>
    <submittedName>
        <fullName evidence="1">Uncharacterized protein</fullName>
    </submittedName>
</protein>
<evidence type="ECO:0000313" key="2">
    <source>
        <dbReference type="Proteomes" id="UP000220635"/>
    </source>
</evidence>
<dbReference type="AlphaFoldDB" id="A0A2A8PRK3"/>
<dbReference type="EMBL" id="NTWE01000041">
    <property type="protein sequence ID" value="PEV97985.1"/>
    <property type="molecule type" value="Genomic_DNA"/>
</dbReference>
<gene>
    <name evidence="1" type="ORF">CN425_21760</name>
</gene>
<dbReference type="Proteomes" id="UP000220635">
    <property type="component" value="Unassembled WGS sequence"/>
</dbReference>
<sequence length="77" mass="9037">MRVKPTEDHQKVIQEHALEADRDSYKFSPLQSVVPANLYISSPYLKGKYRYNTKEQASQLALLLMTSVFPTNFNWFR</sequence>
<organism evidence="1 2">
    <name type="scientific">Bacillus cereus</name>
    <dbReference type="NCBI Taxonomy" id="1396"/>
    <lineage>
        <taxon>Bacteria</taxon>
        <taxon>Bacillati</taxon>
        <taxon>Bacillota</taxon>
        <taxon>Bacilli</taxon>
        <taxon>Bacillales</taxon>
        <taxon>Bacillaceae</taxon>
        <taxon>Bacillus</taxon>
        <taxon>Bacillus cereus group</taxon>
    </lineage>
</organism>
<proteinExistence type="predicted"/>
<reference evidence="1 2" key="1">
    <citation type="submission" date="2017-09" db="EMBL/GenBank/DDBJ databases">
        <title>Large-scale bioinformatics analysis of Bacillus genomes uncovers conserved roles of natural products in bacterial physiology.</title>
        <authorList>
            <consortium name="Agbiome Team Llc"/>
            <person name="Bleich R.M."/>
            <person name="Grubbs K.J."/>
            <person name="Santa Maria K.C."/>
            <person name="Allen S.E."/>
            <person name="Farag S."/>
            <person name="Shank E.A."/>
            <person name="Bowers A."/>
        </authorList>
    </citation>
    <scope>NUCLEOTIDE SEQUENCE [LARGE SCALE GENOMIC DNA]</scope>
    <source>
        <strain evidence="1 2">AFS010695</strain>
    </source>
</reference>
<evidence type="ECO:0000313" key="1">
    <source>
        <dbReference type="EMBL" id="PEV97985.1"/>
    </source>
</evidence>
<comment type="caution">
    <text evidence="1">The sequence shown here is derived from an EMBL/GenBank/DDBJ whole genome shotgun (WGS) entry which is preliminary data.</text>
</comment>